<keyword evidence="5" id="KW-0677">Repeat</keyword>
<dbReference type="Proteomes" id="UP000663891">
    <property type="component" value="Unassembled WGS sequence"/>
</dbReference>
<dbReference type="InterPro" id="IPR019734">
    <property type="entry name" value="TPR_rpt"/>
</dbReference>
<dbReference type="InterPro" id="IPR011990">
    <property type="entry name" value="TPR-like_helical_dom_sf"/>
</dbReference>
<dbReference type="PANTHER" id="PTHR45641:SF19">
    <property type="entry name" value="NEPHROCYSTIN-3"/>
    <property type="match status" value="1"/>
</dbReference>
<evidence type="ECO:0000256" key="2">
    <source>
        <dbReference type="ARBA" id="ARBA00022676"/>
    </source>
</evidence>
<keyword evidence="4" id="KW-0548">Nucleotidyltransferase</keyword>
<proteinExistence type="inferred from homology"/>
<keyword evidence="2 9" id="KW-0328">Glycosyltransferase</keyword>
<evidence type="ECO:0000313" key="11">
    <source>
        <dbReference type="EMBL" id="CAF3680485.1"/>
    </source>
</evidence>
<keyword evidence="3 9" id="KW-0808">Transferase</keyword>
<dbReference type="GO" id="GO:0106274">
    <property type="term" value="F:NAD+-protein-arginine ADP-ribosyltransferase activity"/>
    <property type="evidence" value="ECO:0007669"/>
    <property type="project" value="UniProtKB-EC"/>
</dbReference>
<dbReference type="Pfam" id="PF01129">
    <property type="entry name" value="ART"/>
    <property type="match status" value="1"/>
</dbReference>
<evidence type="ECO:0000256" key="3">
    <source>
        <dbReference type="ARBA" id="ARBA00022679"/>
    </source>
</evidence>
<dbReference type="Proteomes" id="UP000663881">
    <property type="component" value="Unassembled WGS sequence"/>
</dbReference>
<dbReference type="AlphaFoldDB" id="A0A815HSV1"/>
<evidence type="ECO:0000256" key="6">
    <source>
        <dbReference type="ARBA" id="ARBA00022803"/>
    </source>
</evidence>
<reference evidence="10" key="1">
    <citation type="submission" date="2021-02" db="EMBL/GenBank/DDBJ databases">
        <authorList>
            <person name="Nowell W R."/>
        </authorList>
    </citation>
    <scope>NUCLEOTIDE SEQUENCE</scope>
</reference>
<evidence type="ECO:0000256" key="5">
    <source>
        <dbReference type="ARBA" id="ARBA00022737"/>
    </source>
</evidence>
<evidence type="ECO:0000256" key="4">
    <source>
        <dbReference type="ARBA" id="ARBA00022695"/>
    </source>
</evidence>
<protein>
    <recommendedName>
        <fullName evidence="9">NAD(P)(+)--arginine ADP-ribosyltransferase</fullName>
        <ecNumber evidence="9">2.4.2.31</ecNumber>
    </recommendedName>
    <alternativeName>
        <fullName evidence="9">Mono(ADP-ribosyl)transferase</fullName>
    </alternativeName>
</protein>
<dbReference type="OrthoDB" id="10067154at2759"/>
<comment type="catalytic activity">
    <reaction evidence="7 9">
        <text>L-arginyl-[protein] + NAD(+) = N(omega)-(ADP-D-ribosyl)-L-arginyl-[protein] + nicotinamide + H(+)</text>
        <dbReference type="Rhea" id="RHEA:19149"/>
        <dbReference type="Rhea" id="RHEA-COMP:10532"/>
        <dbReference type="Rhea" id="RHEA-COMP:15087"/>
        <dbReference type="ChEBI" id="CHEBI:15378"/>
        <dbReference type="ChEBI" id="CHEBI:17154"/>
        <dbReference type="ChEBI" id="CHEBI:29965"/>
        <dbReference type="ChEBI" id="CHEBI:57540"/>
        <dbReference type="ChEBI" id="CHEBI:142554"/>
        <dbReference type="EC" id="2.4.2.31"/>
    </reaction>
</comment>
<evidence type="ECO:0000313" key="10">
    <source>
        <dbReference type="EMBL" id="CAF1354629.1"/>
    </source>
</evidence>
<sequence length="893" mass="102837">MAAKNDQTINFRKFLFDHYDQLLGLFSSARRKLLYDSVLSSDINVHGNRVDEDASSSDDCINAIGNASSSPLSNVKKYALVFIGSKNTSDLPLLDQLQDISKNKCKHFSTAQQSATYIMEIKEQVIVVTTDGKQVASLLSSCGNLPQLKAIYVLKTNVESIIDRRVEYFHKSSSLLHQIQIDMLLCDQDPLAFSYYDLNQRSLRYLTEEGASFLWTYMLIDVLKLIPANSYSISDIINLCQECYHDCPAQLALIRKFGDTYAADKALEWYTRDCFLYRVLNKILRTENIEALYIFRTYIADVCAQLEENKRLYCCSHEIMIVYRGQLMLQWELTKLKNSIGHLVSVNAFFSATRDENVAMIFAGDESDYDYLKSVIFEIEVDTRLRHTLFAPISHLGNMNAEDEILFSLSTVFKIIDVLPQQHHWRIYLQATDEGRDLYDEYKKLESLNEECPTVEILFGRLLMSMGQPIKALKYGMALIKRLNTHDIIDHAAITCLQSECLYIIGKFKEAIQCSRNGITLLRKRGMSSKHILYLRCRFYLARSLALTYKVREARVILETTLHEQQQNLHKHHEHIADTLKLMGLLKGYETGYDKALQLRTDALRIYQEILPKNHPKCIEATVSVAGSYRYLGNFRIALDYLEKAISVQEQFLIDDHSSRGATLREIGLTYEALGQFDVAFDNYLQAYSIWMRQFPDGHVYTVFCLNKIGGIYRMRKQFKEALECQKCALEMHASLFKKGTRHPIHEMGKTYLDMGENKNAIKTFRLARAYWLTKTSDRTNIDLNGTESYLATAYSHAGRYKQAQKLFEKVISLQKNSRPNGNLCIGYTLHHMGSNLQRMSQLNDAIECYKESIRMLSKFLADDHIEVKMVCEKMKMLQTILQIDKKSDSISI</sequence>
<comment type="similarity">
    <text evidence="1 9">Belongs to the Arg-specific ADP-ribosyltransferase family.</text>
</comment>
<dbReference type="EMBL" id="CAJOAY010000506">
    <property type="protein sequence ID" value="CAF3680485.1"/>
    <property type="molecule type" value="Genomic_DNA"/>
</dbReference>
<dbReference type="SUPFAM" id="SSF56399">
    <property type="entry name" value="ADP-ribosylation"/>
    <property type="match status" value="1"/>
</dbReference>
<comment type="caution">
    <text evidence="10">The sequence shown here is derived from an EMBL/GenBank/DDBJ whole genome shotgun (WGS) entry which is preliminary data.</text>
</comment>
<dbReference type="GO" id="GO:0016779">
    <property type="term" value="F:nucleotidyltransferase activity"/>
    <property type="evidence" value="ECO:0007669"/>
    <property type="project" value="UniProtKB-KW"/>
</dbReference>
<evidence type="ECO:0000256" key="1">
    <source>
        <dbReference type="ARBA" id="ARBA00009558"/>
    </source>
</evidence>
<dbReference type="EC" id="2.4.2.31" evidence="9"/>
<dbReference type="SMART" id="SM00028">
    <property type="entry name" value="TPR"/>
    <property type="match status" value="6"/>
</dbReference>
<name>A0A815HSV1_9BILA</name>
<evidence type="ECO:0000256" key="7">
    <source>
        <dbReference type="ARBA" id="ARBA00047597"/>
    </source>
</evidence>
<dbReference type="EMBL" id="CAJNON010000687">
    <property type="protein sequence ID" value="CAF1354629.1"/>
    <property type="molecule type" value="Genomic_DNA"/>
</dbReference>
<dbReference type="Pfam" id="PF13424">
    <property type="entry name" value="TPR_12"/>
    <property type="match status" value="3"/>
</dbReference>
<evidence type="ECO:0000313" key="12">
    <source>
        <dbReference type="Proteomes" id="UP000663891"/>
    </source>
</evidence>
<gene>
    <name evidence="11" type="ORF">OKA104_LOCUS11085</name>
    <name evidence="10" type="ORF">VCS650_LOCUS33964</name>
</gene>
<dbReference type="Gene3D" id="1.25.40.10">
    <property type="entry name" value="Tetratricopeptide repeat domain"/>
    <property type="match status" value="3"/>
</dbReference>
<dbReference type="Gene3D" id="3.90.176.10">
    <property type="entry name" value="Toxin ADP-ribosyltransferase, Chain A, domain 1"/>
    <property type="match status" value="1"/>
</dbReference>
<evidence type="ECO:0000256" key="8">
    <source>
        <dbReference type="PROSITE-ProRule" id="PRU00339"/>
    </source>
</evidence>
<keyword evidence="9" id="KW-0520">NAD</keyword>
<dbReference type="InterPro" id="IPR000768">
    <property type="entry name" value="ART"/>
</dbReference>
<keyword evidence="6 8" id="KW-0802">TPR repeat</keyword>
<accession>A0A815HSV1</accession>
<evidence type="ECO:0000256" key="9">
    <source>
        <dbReference type="RuleBase" id="RU361228"/>
    </source>
</evidence>
<dbReference type="SUPFAM" id="SSF48452">
    <property type="entry name" value="TPR-like"/>
    <property type="match status" value="3"/>
</dbReference>
<dbReference type="PANTHER" id="PTHR45641">
    <property type="entry name" value="TETRATRICOPEPTIDE REPEAT PROTEIN (AFU_ORTHOLOGUE AFUA_6G03870)"/>
    <property type="match status" value="1"/>
</dbReference>
<organism evidence="10 12">
    <name type="scientific">Adineta steineri</name>
    <dbReference type="NCBI Taxonomy" id="433720"/>
    <lineage>
        <taxon>Eukaryota</taxon>
        <taxon>Metazoa</taxon>
        <taxon>Spiralia</taxon>
        <taxon>Gnathifera</taxon>
        <taxon>Rotifera</taxon>
        <taxon>Eurotatoria</taxon>
        <taxon>Bdelloidea</taxon>
        <taxon>Adinetida</taxon>
        <taxon>Adinetidae</taxon>
        <taxon>Adineta</taxon>
    </lineage>
</organism>
<keyword evidence="9" id="KW-0521">NADP</keyword>
<feature type="repeat" description="TPR" evidence="8">
    <location>
        <begin position="785"/>
        <end position="818"/>
    </location>
</feature>
<dbReference type="PROSITE" id="PS50005">
    <property type="entry name" value="TPR"/>
    <property type="match status" value="1"/>
</dbReference>